<dbReference type="PANTHER" id="PTHR22967:SF105">
    <property type="entry name" value="CYCLIN-G-ASSOCIATED KINASE"/>
    <property type="match status" value="1"/>
</dbReference>
<dbReference type="GO" id="GO:0045747">
    <property type="term" value="P:positive regulation of Notch signaling pathway"/>
    <property type="evidence" value="ECO:0007669"/>
    <property type="project" value="TreeGrafter"/>
</dbReference>
<dbReference type="PANTHER" id="PTHR22967">
    <property type="entry name" value="SERINE/THREONINE PROTEIN KINASE"/>
    <property type="match status" value="1"/>
</dbReference>
<accession>A0A0D8X957</accession>
<dbReference type="InterPro" id="IPR008271">
    <property type="entry name" value="Ser/Thr_kinase_AS"/>
</dbReference>
<dbReference type="GO" id="GO:0005524">
    <property type="term" value="F:ATP binding"/>
    <property type="evidence" value="ECO:0007669"/>
    <property type="project" value="InterPro"/>
</dbReference>
<evidence type="ECO:0000259" key="2">
    <source>
        <dbReference type="PROSITE" id="PS50011"/>
    </source>
</evidence>
<feature type="domain" description="Protein kinase" evidence="2">
    <location>
        <begin position="36"/>
        <end position="281"/>
    </location>
</feature>
<dbReference type="EMBL" id="KN716898">
    <property type="protein sequence ID" value="KJH41125.1"/>
    <property type="molecule type" value="Genomic_DNA"/>
</dbReference>
<dbReference type="STRING" id="29172.A0A0D8X957"/>
<keyword evidence="4" id="KW-1185">Reference proteome</keyword>
<dbReference type="GO" id="GO:0005737">
    <property type="term" value="C:cytoplasm"/>
    <property type="evidence" value="ECO:0007669"/>
    <property type="project" value="TreeGrafter"/>
</dbReference>
<reference evidence="3 4" key="1">
    <citation type="submission" date="2013-11" db="EMBL/GenBank/DDBJ databases">
        <title>Draft genome of the bovine lungworm Dictyocaulus viviparus.</title>
        <authorList>
            <person name="Mitreva M."/>
        </authorList>
    </citation>
    <scope>NUCLEOTIDE SEQUENCE [LARGE SCALE GENOMIC DNA]</scope>
    <source>
        <strain evidence="3 4">HannoverDv2000</strain>
    </source>
</reference>
<dbReference type="GO" id="GO:0004674">
    <property type="term" value="F:protein serine/threonine kinase activity"/>
    <property type="evidence" value="ECO:0007669"/>
    <property type="project" value="TreeGrafter"/>
</dbReference>
<dbReference type="InterPro" id="IPR000719">
    <property type="entry name" value="Prot_kinase_dom"/>
</dbReference>
<dbReference type="OrthoDB" id="1717591at2759"/>
<dbReference type="Pfam" id="PF00069">
    <property type="entry name" value="Pkinase"/>
    <property type="match status" value="1"/>
</dbReference>
<keyword evidence="3" id="KW-0808">Transferase</keyword>
<sequence length="281" mass="31095">MSGLLRGALNLIQGESTSSSSHPLIGTQVEVGSIHLRVDSVIAEGGFAVVFAAYDSSNRWFALKRQIAKDNESVEAVVREIRIFKQLSGHQSILGFIAAAQMKIPSGGIEFMLLTELCSGGTVADRMKNTNFSIEQALKIFHSAAMAVCHMHDRVVPITHRDVKIENLLFSGKGHVKLCDFGSATTQIVCLMKHGMQRHTTPMYRAPEILDTYQNFVVGPQQDIWALGCVLFYLCYHVHPFEDSAKLRILNVAYSIPSGFEEFCDILPLIGNLLLNIVLFK</sequence>
<evidence type="ECO:0000256" key="1">
    <source>
        <dbReference type="ARBA" id="ARBA00022741"/>
    </source>
</evidence>
<dbReference type="PROSITE" id="PS00108">
    <property type="entry name" value="PROTEIN_KINASE_ST"/>
    <property type="match status" value="1"/>
</dbReference>
<dbReference type="GO" id="GO:0035612">
    <property type="term" value="F:AP-2 adaptor complex binding"/>
    <property type="evidence" value="ECO:0007669"/>
    <property type="project" value="TreeGrafter"/>
</dbReference>
<name>A0A0D8X957_DICVI</name>
<gene>
    <name evidence="3" type="ORF">DICVIV_12902</name>
</gene>
<keyword evidence="1" id="KW-0547">Nucleotide-binding</keyword>
<dbReference type="Proteomes" id="UP000053766">
    <property type="component" value="Unassembled WGS sequence"/>
</dbReference>
<reference evidence="4" key="2">
    <citation type="journal article" date="2016" name="Sci. Rep.">
        <title>Dictyocaulus viviparus genome, variome and transcriptome elucidate lungworm biology and support future intervention.</title>
        <authorList>
            <person name="McNulty S.N."/>
            <person name="Strube C."/>
            <person name="Rosa B.A."/>
            <person name="Martin J.C."/>
            <person name="Tyagi R."/>
            <person name="Choi Y.J."/>
            <person name="Wang Q."/>
            <person name="Hallsworth Pepin K."/>
            <person name="Zhang X."/>
            <person name="Ozersky P."/>
            <person name="Wilson R.K."/>
            <person name="Sternberg P.W."/>
            <person name="Gasser R.B."/>
            <person name="Mitreva M."/>
        </authorList>
    </citation>
    <scope>NUCLEOTIDE SEQUENCE [LARGE SCALE GENOMIC DNA]</scope>
    <source>
        <strain evidence="4">HannoverDv2000</strain>
    </source>
</reference>
<proteinExistence type="predicted"/>
<evidence type="ECO:0000313" key="3">
    <source>
        <dbReference type="EMBL" id="KJH41125.1"/>
    </source>
</evidence>
<protein>
    <submittedName>
        <fullName evidence="3">Kinase domain protein</fullName>
    </submittedName>
</protein>
<dbReference type="PROSITE" id="PS50011">
    <property type="entry name" value="PROTEIN_KINASE_DOM"/>
    <property type="match status" value="1"/>
</dbReference>
<dbReference type="SUPFAM" id="SSF56112">
    <property type="entry name" value="Protein kinase-like (PK-like)"/>
    <property type="match status" value="1"/>
</dbReference>
<evidence type="ECO:0000313" key="4">
    <source>
        <dbReference type="Proteomes" id="UP000053766"/>
    </source>
</evidence>
<dbReference type="GO" id="GO:2000369">
    <property type="term" value="P:regulation of clathrin-dependent endocytosis"/>
    <property type="evidence" value="ECO:0007669"/>
    <property type="project" value="TreeGrafter"/>
</dbReference>
<keyword evidence="3" id="KW-0418">Kinase</keyword>
<organism evidence="3 4">
    <name type="scientific">Dictyocaulus viviparus</name>
    <name type="common">Bovine lungworm</name>
    <dbReference type="NCBI Taxonomy" id="29172"/>
    <lineage>
        <taxon>Eukaryota</taxon>
        <taxon>Metazoa</taxon>
        <taxon>Ecdysozoa</taxon>
        <taxon>Nematoda</taxon>
        <taxon>Chromadorea</taxon>
        <taxon>Rhabditida</taxon>
        <taxon>Rhabditina</taxon>
        <taxon>Rhabditomorpha</taxon>
        <taxon>Strongyloidea</taxon>
        <taxon>Metastrongylidae</taxon>
        <taxon>Dictyocaulus</taxon>
    </lineage>
</organism>
<dbReference type="SMART" id="SM00220">
    <property type="entry name" value="S_TKc"/>
    <property type="match status" value="1"/>
</dbReference>
<dbReference type="AlphaFoldDB" id="A0A0D8X957"/>
<dbReference type="Gene3D" id="1.10.510.10">
    <property type="entry name" value="Transferase(Phosphotransferase) domain 1"/>
    <property type="match status" value="1"/>
</dbReference>
<dbReference type="InterPro" id="IPR011009">
    <property type="entry name" value="Kinase-like_dom_sf"/>
</dbReference>